<feature type="region of interest" description="Disordered" evidence="5">
    <location>
        <begin position="1"/>
        <end position="21"/>
    </location>
</feature>
<protein>
    <submittedName>
        <fullName evidence="7">TetR family transcriptional regulator</fullName>
    </submittedName>
</protein>
<dbReference type="PANTHER" id="PTHR30055:SF238">
    <property type="entry name" value="MYCOFACTOCIN BIOSYNTHESIS TRANSCRIPTIONAL REGULATOR MFTR-RELATED"/>
    <property type="match status" value="1"/>
</dbReference>
<dbReference type="OrthoDB" id="956698at2"/>
<dbReference type="InterPro" id="IPR001647">
    <property type="entry name" value="HTH_TetR"/>
</dbReference>
<dbReference type="PANTHER" id="PTHR30055">
    <property type="entry name" value="HTH-TYPE TRANSCRIPTIONAL REGULATOR RUTR"/>
    <property type="match status" value="1"/>
</dbReference>
<comment type="caution">
    <text evidence="7">The sequence shown here is derived from an EMBL/GenBank/DDBJ whole genome shotgun (WGS) entry which is preliminary data.</text>
</comment>
<dbReference type="Gene3D" id="1.10.357.10">
    <property type="entry name" value="Tetracycline Repressor, domain 2"/>
    <property type="match status" value="1"/>
</dbReference>
<evidence type="ECO:0000256" key="1">
    <source>
        <dbReference type="ARBA" id="ARBA00023015"/>
    </source>
</evidence>
<dbReference type="Pfam" id="PF17754">
    <property type="entry name" value="TetR_C_14"/>
    <property type="match status" value="1"/>
</dbReference>
<evidence type="ECO:0000256" key="3">
    <source>
        <dbReference type="ARBA" id="ARBA00023163"/>
    </source>
</evidence>
<dbReference type="PROSITE" id="PS01081">
    <property type="entry name" value="HTH_TETR_1"/>
    <property type="match status" value="1"/>
</dbReference>
<dbReference type="PROSITE" id="PS50977">
    <property type="entry name" value="HTH_TETR_2"/>
    <property type="match status" value="1"/>
</dbReference>
<gene>
    <name evidence="7" type="ORF">EDD29_4998</name>
</gene>
<evidence type="ECO:0000313" key="7">
    <source>
        <dbReference type="EMBL" id="ROO87392.1"/>
    </source>
</evidence>
<reference evidence="7 8" key="1">
    <citation type="submission" date="2018-11" db="EMBL/GenBank/DDBJ databases">
        <title>Sequencing the genomes of 1000 actinobacteria strains.</title>
        <authorList>
            <person name="Klenk H.-P."/>
        </authorList>
    </citation>
    <scope>NUCLEOTIDE SEQUENCE [LARGE SCALE GENOMIC DNA]</scope>
    <source>
        <strain evidence="7 8">DSM 44254</strain>
    </source>
</reference>
<dbReference type="InterPro" id="IPR041347">
    <property type="entry name" value="MftR_C"/>
</dbReference>
<name>A0A3N1D1K7_9ACTN</name>
<dbReference type="EMBL" id="RJKE01000001">
    <property type="protein sequence ID" value="ROO87392.1"/>
    <property type="molecule type" value="Genomic_DNA"/>
</dbReference>
<dbReference type="Proteomes" id="UP000272400">
    <property type="component" value="Unassembled WGS sequence"/>
</dbReference>
<dbReference type="GO" id="GO:0000976">
    <property type="term" value="F:transcription cis-regulatory region binding"/>
    <property type="evidence" value="ECO:0007669"/>
    <property type="project" value="TreeGrafter"/>
</dbReference>
<evidence type="ECO:0000256" key="4">
    <source>
        <dbReference type="PROSITE-ProRule" id="PRU00335"/>
    </source>
</evidence>
<organism evidence="7 8">
    <name type="scientific">Actinocorallia herbida</name>
    <dbReference type="NCBI Taxonomy" id="58109"/>
    <lineage>
        <taxon>Bacteria</taxon>
        <taxon>Bacillati</taxon>
        <taxon>Actinomycetota</taxon>
        <taxon>Actinomycetes</taxon>
        <taxon>Streptosporangiales</taxon>
        <taxon>Thermomonosporaceae</taxon>
        <taxon>Actinocorallia</taxon>
    </lineage>
</organism>
<keyword evidence="1" id="KW-0805">Transcription regulation</keyword>
<feature type="region of interest" description="Disordered" evidence="5">
    <location>
        <begin position="198"/>
        <end position="220"/>
    </location>
</feature>
<dbReference type="Gene3D" id="1.10.10.60">
    <property type="entry name" value="Homeodomain-like"/>
    <property type="match status" value="1"/>
</dbReference>
<dbReference type="InterPro" id="IPR050109">
    <property type="entry name" value="HTH-type_TetR-like_transc_reg"/>
</dbReference>
<dbReference type="Pfam" id="PF00440">
    <property type="entry name" value="TetR_N"/>
    <property type="match status" value="1"/>
</dbReference>
<evidence type="ECO:0000313" key="8">
    <source>
        <dbReference type="Proteomes" id="UP000272400"/>
    </source>
</evidence>
<keyword evidence="2 4" id="KW-0238">DNA-binding</keyword>
<feature type="domain" description="HTH tetR-type" evidence="6">
    <location>
        <begin position="18"/>
        <end position="78"/>
    </location>
</feature>
<sequence length="220" mass="23790">MTVTNAGPNRGGRPRRATDPVASLSPAAVALLAERGYSECTMADLARELDVSVRTLHRYFPAKADIVWSPIERALADRRAFLEAADPGEHPMDVLRRAICSSLQDMAAETGHLRAAVRLVAATPELAVSERVRLGTQINRDFLAERLPADAWPPLADVLSAAISTTTMAAMSWWAAQPPGTHEPHTVVDEALRKLQKGFIEPAADDRPPAPERVHSPKAG</sequence>
<dbReference type="GO" id="GO:0003700">
    <property type="term" value="F:DNA-binding transcription factor activity"/>
    <property type="evidence" value="ECO:0007669"/>
    <property type="project" value="TreeGrafter"/>
</dbReference>
<keyword evidence="3" id="KW-0804">Transcription</keyword>
<feature type="DNA-binding region" description="H-T-H motif" evidence="4">
    <location>
        <begin position="41"/>
        <end position="60"/>
    </location>
</feature>
<proteinExistence type="predicted"/>
<evidence type="ECO:0000256" key="5">
    <source>
        <dbReference type="SAM" id="MobiDB-lite"/>
    </source>
</evidence>
<dbReference type="InterPro" id="IPR023772">
    <property type="entry name" value="DNA-bd_HTH_TetR-type_CS"/>
</dbReference>
<dbReference type="SUPFAM" id="SSF46689">
    <property type="entry name" value="Homeodomain-like"/>
    <property type="match status" value="1"/>
</dbReference>
<keyword evidence="8" id="KW-1185">Reference proteome</keyword>
<evidence type="ECO:0000259" key="6">
    <source>
        <dbReference type="PROSITE" id="PS50977"/>
    </source>
</evidence>
<dbReference type="AlphaFoldDB" id="A0A3N1D1K7"/>
<dbReference type="InterPro" id="IPR009057">
    <property type="entry name" value="Homeodomain-like_sf"/>
</dbReference>
<feature type="compositionally biased region" description="Basic and acidic residues" evidence="5">
    <location>
        <begin position="204"/>
        <end position="220"/>
    </location>
</feature>
<evidence type="ECO:0000256" key="2">
    <source>
        <dbReference type="ARBA" id="ARBA00023125"/>
    </source>
</evidence>
<accession>A0A3N1D1K7</accession>